<evidence type="ECO:0000313" key="2">
    <source>
        <dbReference type="EMBL" id="MCM2372434.1"/>
    </source>
</evidence>
<evidence type="ECO:0000313" key="3">
    <source>
        <dbReference type="Proteomes" id="UP001202961"/>
    </source>
</evidence>
<sequence>MKLDNETPCRKLNDLSQTQHSGEVRPKSLPPYSLRMQTQTIANDPTNDVAI</sequence>
<feature type="compositionally biased region" description="Basic and acidic residues" evidence="1">
    <location>
        <begin position="1"/>
        <end position="13"/>
    </location>
</feature>
<protein>
    <submittedName>
        <fullName evidence="2">Uncharacterized protein</fullName>
    </submittedName>
</protein>
<dbReference type="EMBL" id="JAMQBK010000046">
    <property type="protein sequence ID" value="MCM2372434.1"/>
    <property type="molecule type" value="Genomic_DNA"/>
</dbReference>
<proteinExistence type="predicted"/>
<reference evidence="2 3" key="1">
    <citation type="journal article" date="2022" name="Syst. Appl. Microbiol.">
        <title>Rhodopirellula aestuarii sp. nov., a novel member of the genus Rhodopirellula isolated from brackish sediments collected in the Tagus River estuary, Portugal.</title>
        <authorList>
            <person name="Vitorino I.R."/>
            <person name="Klimek D."/>
            <person name="Calusinska M."/>
            <person name="Lobo-da-Cunha A."/>
            <person name="Vasconcelos V."/>
            <person name="Lage O.M."/>
        </authorList>
    </citation>
    <scope>NUCLEOTIDE SEQUENCE [LARGE SCALE GENOMIC DNA]</scope>
    <source>
        <strain evidence="2 3">ICT_H3.1</strain>
    </source>
</reference>
<comment type="caution">
    <text evidence="2">The sequence shown here is derived from an EMBL/GenBank/DDBJ whole genome shotgun (WGS) entry which is preliminary data.</text>
</comment>
<keyword evidence="3" id="KW-1185">Reference proteome</keyword>
<evidence type="ECO:0000256" key="1">
    <source>
        <dbReference type="SAM" id="MobiDB-lite"/>
    </source>
</evidence>
<dbReference type="Proteomes" id="UP001202961">
    <property type="component" value="Unassembled WGS sequence"/>
</dbReference>
<dbReference type="RefSeq" id="WP_250930064.1">
    <property type="nucleotide sequence ID" value="NZ_JAMQBK010000046.1"/>
</dbReference>
<name>A0ABT0U687_9BACT</name>
<accession>A0ABT0U687</accession>
<feature type="compositionally biased region" description="Polar residues" evidence="1">
    <location>
        <begin position="35"/>
        <end position="51"/>
    </location>
</feature>
<organism evidence="2 3">
    <name type="scientific">Aporhodopirellula aestuarii</name>
    <dbReference type="NCBI Taxonomy" id="2950107"/>
    <lineage>
        <taxon>Bacteria</taxon>
        <taxon>Pseudomonadati</taxon>
        <taxon>Planctomycetota</taxon>
        <taxon>Planctomycetia</taxon>
        <taxon>Pirellulales</taxon>
        <taxon>Pirellulaceae</taxon>
        <taxon>Aporhodopirellula</taxon>
    </lineage>
</organism>
<gene>
    <name evidence="2" type="ORF">NB063_17635</name>
</gene>
<feature type="region of interest" description="Disordered" evidence="1">
    <location>
        <begin position="1"/>
        <end position="51"/>
    </location>
</feature>